<sequence>MIPKKIHYCWFGKKEKPEDISKYITGWKEVLHDYEFYEWNEENFSIDQHIFTKKMYERKLWAFVSDYVRLKILYEHGGIYLDTDMEIKETLNSFLNFNSFLGFEDENYVAAGIIGTEKYSSFIKKIIDIYDSFSEEQLIHQFPETIPSIITRLLKEEYNLQLNNKTQIINNNEEIIIFDSYHFYIQKQGVKNYSIHHYKGSWIDSDMLKGNYLKYKKNYTILAHLIEKDSNRVLYLQDCISRYRKIALYGLGVLSKYLVDNIQDVYDRTSVIIDSKKSGESYKDIPIIDINSLSKFDFEIVVVTPTYDFSNIKKKLEIYTDEKIVSLEDLLNLHIVY</sequence>
<dbReference type="EMBL" id="BJXX01000221">
    <property type="protein sequence ID" value="GEN36727.1"/>
    <property type="molecule type" value="Genomic_DNA"/>
</dbReference>
<dbReference type="GO" id="GO:0000030">
    <property type="term" value="F:mannosyltransferase activity"/>
    <property type="evidence" value="ECO:0007669"/>
    <property type="project" value="TreeGrafter"/>
</dbReference>
<keyword evidence="3" id="KW-1185">Reference proteome</keyword>
<dbReference type="SUPFAM" id="SSF53448">
    <property type="entry name" value="Nucleotide-diphospho-sugar transferases"/>
    <property type="match status" value="1"/>
</dbReference>
<organism evidence="2 3">
    <name type="scientific">Aneurinibacillus danicus</name>
    <dbReference type="NCBI Taxonomy" id="267746"/>
    <lineage>
        <taxon>Bacteria</taxon>
        <taxon>Bacillati</taxon>
        <taxon>Bacillota</taxon>
        <taxon>Bacilli</taxon>
        <taxon>Bacillales</taxon>
        <taxon>Paenibacillaceae</taxon>
        <taxon>Aneurinibacillus group</taxon>
        <taxon>Aneurinibacillus</taxon>
    </lineage>
</organism>
<dbReference type="RefSeq" id="WP_146812357.1">
    <property type="nucleotide sequence ID" value="NZ_BJXX01000221.1"/>
</dbReference>
<comment type="caution">
    <text evidence="2">The sequence shown here is derived from an EMBL/GenBank/DDBJ whole genome shotgun (WGS) entry which is preliminary data.</text>
</comment>
<evidence type="ECO:0000313" key="3">
    <source>
        <dbReference type="Proteomes" id="UP000321157"/>
    </source>
</evidence>
<keyword evidence="1" id="KW-0808">Transferase</keyword>
<protein>
    <recommendedName>
        <fullName evidence="4">Glycosyl transferase</fullName>
    </recommendedName>
</protein>
<dbReference type="Proteomes" id="UP000321157">
    <property type="component" value="Unassembled WGS sequence"/>
</dbReference>
<dbReference type="InterPro" id="IPR051706">
    <property type="entry name" value="Glycosyltransferase_domain"/>
</dbReference>
<dbReference type="Pfam" id="PF04488">
    <property type="entry name" value="Gly_transf_sug"/>
    <property type="match status" value="1"/>
</dbReference>
<evidence type="ECO:0008006" key="4">
    <source>
        <dbReference type="Google" id="ProtNLM"/>
    </source>
</evidence>
<dbReference type="PANTHER" id="PTHR32385:SF15">
    <property type="entry name" value="INOSITOL PHOSPHOCERAMIDE MANNOSYLTRANSFERASE 1"/>
    <property type="match status" value="1"/>
</dbReference>
<dbReference type="GO" id="GO:0016020">
    <property type="term" value="C:membrane"/>
    <property type="evidence" value="ECO:0007669"/>
    <property type="project" value="GOC"/>
</dbReference>
<evidence type="ECO:0000313" key="2">
    <source>
        <dbReference type="EMBL" id="GEN36727.1"/>
    </source>
</evidence>
<dbReference type="Gene3D" id="3.40.50.720">
    <property type="entry name" value="NAD(P)-binding Rossmann-like Domain"/>
    <property type="match status" value="1"/>
</dbReference>
<dbReference type="OrthoDB" id="9802987at2"/>
<dbReference type="PANTHER" id="PTHR32385">
    <property type="entry name" value="MANNOSYL PHOSPHORYLINOSITOL CERAMIDE SYNTHASE"/>
    <property type="match status" value="1"/>
</dbReference>
<dbReference type="InterPro" id="IPR029044">
    <property type="entry name" value="Nucleotide-diphossugar_trans"/>
</dbReference>
<dbReference type="InterPro" id="IPR007577">
    <property type="entry name" value="GlycoTrfase_DXD_sugar-bd_CS"/>
</dbReference>
<dbReference type="AlphaFoldDB" id="A0A511VCV9"/>
<dbReference type="Gene3D" id="3.90.550.20">
    <property type="match status" value="1"/>
</dbReference>
<reference evidence="2 3" key="1">
    <citation type="submission" date="2019-07" db="EMBL/GenBank/DDBJ databases">
        <title>Whole genome shotgun sequence of Aneurinibacillus danicus NBRC 102444.</title>
        <authorList>
            <person name="Hosoyama A."/>
            <person name="Uohara A."/>
            <person name="Ohji S."/>
            <person name="Ichikawa N."/>
        </authorList>
    </citation>
    <scope>NUCLEOTIDE SEQUENCE [LARGE SCALE GENOMIC DNA]</scope>
    <source>
        <strain evidence="2 3">NBRC 102444</strain>
    </source>
</reference>
<dbReference type="GO" id="GO:0051999">
    <property type="term" value="P:mannosyl-inositol phosphorylceramide biosynthetic process"/>
    <property type="evidence" value="ECO:0007669"/>
    <property type="project" value="TreeGrafter"/>
</dbReference>
<evidence type="ECO:0000256" key="1">
    <source>
        <dbReference type="ARBA" id="ARBA00022679"/>
    </source>
</evidence>
<proteinExistence type="predicted"/>
<gene>
    <name evidence="2" type="ORF">ADA01nite_41870</name>
</gene>
<accession>A0A511VCV9</accession>
<name>A0A511VCV9_9BACL</name>